<keyword evidence="2" id="KW-1185">Reference proteome</keyword>
<gene>
    <name evidence="1" type="ORF">GCM10009126_17700</name>
</gene>
<comment type="caution">
    <text evidence="1">The sequence shown here is derived from an EMBL/GenBank/DDBJ whole genome shotgun (WGS) entry which is preliminary data.</text>
</comment>
<reference evidence="1 2" key="1">
    <citation type="journal article" date="2019" name="Int. J. Syst. Evol. Microbiol.">
        <title>The Global Catalogue of Microorganisms (GCM) 10K type strain sequencing project: providing services to taxonomists for standard genome sequencing and annotation.</title>
        <authorList>
            <consortium name="The Broad Institute Genomics Platform"/>
            <consortium name="The Broad Institute Genome Sequencing Center for Infectious Disease"/>
            <person name="Wu L."/>
            <person name="Ma J."/>
        </authorList>
    </citation>
    <scope>NUCLEOTIDE SEQUENCE [LARGE SCALE GENOMIC DNA]</scope>
    <source>
        <strain evidence="1 2">JCM 16242</strain>
    </source>
</reference>
<name>A0ABN0UJR1_9GAMM</name>
<organism evidence="1 2">
    <name type="scientific">Rhodanobacter caeni</name>
    <dbReference type="NCBI Taxonomy" id="657654"/>
    <lineage>
        <taxon>Bacteria</taxon>
        <taxon>Pseudomonadati</taxon>
        <taxon>Pseudomonadota</taxon>
        <taxon>Gammaproteobacteria</taxon>
        <taxon>Lysobacterales</taxon>
        <taxon>Rhodanobacteraceae</taxon>
        <taxon>Rhodanobacter</taxon>
    </lineage>
</organism>
<evidence type="ECO:0000313" key="2">
    <source>
        <dbReference type="Proteomes" id="UP001500657"/>
    </source>
</evidence>
<evidence type="ECO:0008006" key="3">
    <source>
        <dbReference type="Google" id="ProtNLM"/>
    </source>
</evidence>
<dbReference type="RefSeq" id="WP_343882357.1">
    <property type="nucleotide sequence ID" value="NZ_BAAAFO010000003.1"/>
</dbReference>
<dbReference type="EMBL" id="BAAAFO010000003">
    <property type="protein sequence ID" value="GAA0252878.1"/>
    <property type="molecule type" value="Genomic_DNA"/>
</dbReference>
<evidence type="ECO:0000313" key="1">
    <source>
        <dbReference type="EMBL" id="GAA0252878.1"/>
    </source>
</evidence>
<accession>A0ABN0UJR1</accession>
<proteinExistence type="predicted"/>
<protein>
    <recommendedName>
        <fullName evidence="3">Curli production assembly/transport component CsgE</fullName>
    </recommendedName>
</protein>
<dbReference type="Proteomes" id="UP001500657">
    <property type="component" value="Unassembled WGS sequence"/>
</dbReference>
<sequence length="85" mass="9496">MAERAFPHFTVRSGATLEGSRYTAYLAVTPRKHGFPVYYAICENRSFREIDVAQTAAARALADMLDLEEDGTPIFPEGYTGFDDE</sequence>